<dbReference type="Pfam" id="PF00348">
    <property type="entry name" value="polyprenyl_synt"/>
    <property type="match status" value="1"/>
</dbReference>
<evidence type="ECO:0000256" key="3">
    <source>
        <dbReference type="ARBA" id="ARBA00022679"/>
    </source>
</evidence>
<dbReference type="GO" id="GO:0106350">
    <property type="term" value="F:all-trans-octaprenyl-diphosphate synthase activity"/>
    <property type="evidence" value="ECO:0007669"/>
    <property type="project" value="UniProtKB-EC"/>
</dbReference>
<name>A0A239X0A7_9ACTN</name>
<dbReference type="EMBL" id="LT906441">
    <property type="protein sequence ID" value="SNV39623.1"/>
    <property type="molecule type" value="Genomic_DNA"/>
</dbReference>
<comment type="cofactor">
    <cofactor evidence="1">
        <name>Mg(2+)</name>
        <dbReference type="ChEBI" id="CHEBI:18420"/>
    </cofactor>
</comment>
<dbReference type="RefSeq" id="WP_021104293.1">
    <property type="nucleotide sequence ID" value="NZ_LT906441.1"/>
</dbReference>
<dbReference type="SFLD" id="SFLDS00005">
    <property type="entry name" value="Isoprenoid_Synthase_Type_I"/>
    <property type="match status" value="1"/>
</dbReference>
<dbReference type="CDD" id="cd00685">
    <property type="entry name" value="Trans_IPPS_HT"/>
    <property type="match status" value="1"/>
</dbReference>
<keyword evidence="5" id="KW-0460">Magnesium</keyword>
<evidence type="ECO:0000256" key="2">
    <source>
        <dbReference type="ARBA" id="ARBA00006706"/>
    </source>
</evidence>
<proteinExistence type="inferred from homology"/>
<dbReference type="PROSITE" id="PS00723">
    <property type="entry name" value="POLYPRENYL_SYNTHASE_1"/>
    <property type="match status" value="1"/>
</dbReference>
<dbReference type="PANTHER" id="PTHR12001:SF85">
    <property type="entry name" value="SHORT CHAIN ISOPRENYL DIPHOSPHATE SYNTHASE"/>
    <property type="match status" value="1"/>
</dbReference>
<dbReference type="KEGG" id="cgrn:4412665_01796"/>
<dbReference type="EC" id="2.5.1.90" evidence="7"/>
<evidence type="ECO:0000256" key="4">
    <source>
        <dbReference type="ARBA" id="ARBA00022723"/>
    </source>
</evidence>
<dbReference type="Gene3D" id="1.10.600.10">
    <property type="entry name" value="Farnesyl Diphosphate Synthase"/>
    <property type="match status" value="1"/>
</dbReference>
<dbReference type="InterPro" id="IPR000092">
    <property type="entry name" value="Polyprenyl_synt"/>
</dbReference>
<organism evidence="7 8">
    <name type="scientific">Cutibacterium granulosum</name>
    <dbReference type="NCBI Taxonomy" id="33011"/>
    <lineage>
        <taxon>Bacteria</taxon>
        <taxon>Bacillati</taxon>
        <taxon>Actinomycetota</taxon>
        <taxon>Actinomycetes</taxon>
        <taxon>Propionibacteriales</taxon>
        <taxon>Propionibacteriaceae</taxon>
        <taxon>Cutibacterium</taxon>
    </lineage>
</organism>
<evidence type="ECO:0000313" key="8">
    <source>
        <dbReference type="Proteomes" id="UP000215332"/>
    </source>
</evidence>
<keyword evidence="3 6" id="KW-0808">Transferase</keyword>
<reference evidence="7 8" key="1">
    <citation type="submission" date="2017-06" db="EMBL/GenBank/DDBJ databases">
        <authorList>
            <consortium name="Pathogen Informatics"/>
        </authorList>
    </citation>
    <scope>NUCLEOTIDE SEQUENCE [LARGE SCALE GENOMIC DNA]</scope>
    <source>
        <strain evidence="7 8">NCTC11865</strain>
    </source>
</reference>
<evidence type="ECO:0000256" key="5">
    <source>
        <dbReference type="ARBA" id="ARBA00022842"/>
    </source>
</evidence>
<comment type="similarity">
    <text evidence="2 6">Belongs to the FPP/GGPP synthase family.</text>
</comment>
<dbReference type="AlphaFoldDB" id="A0A239X0A7"/>
<dbReference type="eggNOG" id="COG0142">
    <property type="taxonomic scope" value="Bacteria"/>
</dbReference>
<dbReference type="SUPFAM" id="SSF48576">
    <property type="entry name" value="Terpenoid synthases"/>
    <property type="match status" value="1"/>
</dbReference>
<dbReference type="InterPro" id="IPR008949">
    <property type="entry name" value="Isoprenoid_synthase_dom_sf"/>
</dbReference>
<evidence type="ECO:0000256" key="1">
    <source>
        <dbReference type="ARBA" id="ARBA00001946"/>
    </source>
</evidence>
<evidence type="ECO:0000313" key="7">
    <source>
        <dbReference type="EMBL" id="SNV39623.1"/>
    </source>
</evidence>
<keyword evidence="4" id="KW-0479">Metal-binding</keyword>
<sequence length="367" mass="38854">MTFDPSDPAGADLRHAVSCALTSFLDGQESVLASIGTELTPVLQAARDYTAGGKRLRPAFCYWGYVAAAGQPRDPQALMQAAASLELLHVSALVHDDIMDHSDTRRGLPSAHRRFEAAHRQNHGMGAPEEYGRDVALLLGDLLTVWSAEMFTTAALPTSAMTAAAPILAAVRTEVNCGQMLDVTAQAGMAGTTSESMLDLVGRVVEYKSASYTVVRPAQLGVALSTTKESPTVLLTALQQFGSPLGRAFQYRDDLLGVFGDEQVTGKPAGDDLREGKRTVLVAHTLSQATPDDAATLTAMLGRADLEDDDVHTARRIIEQCGARAAVEETIHTGLTQALAVLDATDMTDEGRAGLRALARAAVDRAA</sequence>
<dbReference type="GO" id="GO:0046872">
    <property type="term" value="F:metal ion binding"/>
    <property type="evidence" value="ECO:0007669"/>
    <property type="project" value="UniProtKB-KW"/>
</dbReference>
<evidence type="ECO:0000256" key="6">
    <source>
        <dbReference type="RuleBase" id="RU004466"/>
    </source>
</evidence>
<gene>
    <name evidence="7" type="primary">ispB</name>
    <name evidence="7" type="ORF">SAMEA4412665_01796</name>
</gene>
<dbReference type="Proteomes" id="UP000215332">
    <property type="component" value="Chromosome 1"/>
</dbReference>
<accession>A0A239X0A7</accession>
<protein>
    <submittedName>
        <fullName evidence="7">Octaprenyl-diphosphate synthase</fullName>
        <ecNumber evidence="7">2.5.1.90</ecNumber>
    </submittedName>
</protein>
<dbReference type="InterPro" id="IPR033749">
    <property type="entry name" value="Polyprenyl_synt_CS"/>
</dbReference>
<dbReference type="PANTHER" id="PTHR12001">
    <property type="entry name" value="GERANYLGERANYL PYROPHOSPHATE SYNTHASE"/>
    <property type="match status" value="1"/>
</dbReference>
<dbReference type="GO" id="GO:0008299">
    <property type="term" value="P:isoprenoid biosynthetic process"/>
    <property type="evidence" value="ECO:0007669"/>
    <property type="project" value="InterPro"/>
</dbReference>